<evidence type="ECO:0000313" key="7">
    <source>
        <dbReference type="EMBL" id="SZX63831.1"/>
    </source>
</evidence>
<keyword evidence="2" id="KW-0863">Zinc-finger</keyword>
<evidence type="ECO:0000256" key="1">
    <source>
        <dbReference type="ARBA" id="ARBA00022723"/>
    </source>
</evidence>
<evidence type="ECO:0000256" key="5">
    <source>
        <dbReference type="SAM" id="MobiDB-lite"/>
    </source>
</evidence>
<dbReference type="EMBL" id="FNXT01000347">
    <property type="protein sequence ID" value="SZX63831.1"/>
    <property type="molecule type" value="Genomic_DNA"/>
</dbReference>
<dbReference type="InterPro" id="IPR044817">
    <property type="entry name" value="SBP-like"/>
</dbReference>
<dbReference type="GO" id="GO:0003677">
    <property type="term" value="F:DNA binding"/>
    <property type="evidence" value="ECO:0007669"/>
    <property type="project" value="InterPro"/>
</dbReference>
<feature type="compositionally biased region" description="Polar residues" evidence="5">
    <location>
        <begin position="154"/>
        <end position="174"/>
    </location>
</feature>
<dbReference type="PROSITE" id="PS51141">
    <property type="entry name" value="ZF_SBP"/>
    <property type="match status" value="1"/>
</dbReference>
<evidence type="ECO:0000256" key="2">
    <source>
        <dbReference type="ARBA" id="ARBA00022771"/>
    </source>
</evidence>
<sequence>MDGVDIISESKSYQAAGGSEDGAVPSPSQSAGPSAEQQQDSGGGADGDASSNAKAKGRGNFRKDQCQVEGCSTDLLQEGKAYCVKRRLCNAHMRADQVTCRDREGLWRFCFQCGKLEPLSRFEGNKRSCKLRLAQRKQRETRRCSSDLAYKFNRPQQGGTARGQQANEWRTSSGGNSGGARLAGLMEDMPQELLPLELQQQQTLLLQQLQEYSSAQQHQGEAYCGVKQEPEQQWYQQAQQHSMPLPQLTMHHSLASAATGFGSMLAPVAEERPGQPAYQSQSMPLPVLRMDSITSTAAAAATATAAGALSFTDGAPSTAGLLARHSSNLSYHSHSAALPAASFGAAAAAAASCGCSHPSQAQQLSERQLQQLQVQQQMQQLKSLQQQMQAMVSSWPAAAAAAEASEASLLMQQQQQHFSQTGGSLSGPLPAAPVLHQGMAAAMQGRAAPVSGPLPTLSGQGLGLSGPLPTLSGLSAPGHTGCHVSAPLPAVSLGAADAASGQLSTVGGSTASALAGGIEHLLELIDEGDEDEEEHHDQALPFTDIDLRSMLEVALESASVPPASQQQAAQAQQQQQLLQLQQLQLHAQQQQQQQQQTLQAQQQQALQQLLLQELQELRPSACSSQTWQASGAQGAAHAQLQMQMQLQAQQLAAQQQQQQSPTALLDAGPAAAIRAALQQKLQRIHQLQRMLLQQDDAEFGVDDIGGFLKSGLANGLNSNHSSGNWLEMAAAAKPGAAAALVPQVMPQALQSQQTPQLQAAQAKQPEDSLMLDAEVLQAQLQQLQQQCASLKEEINRTKQRGSQDPASVSCC</sequence>
<feature type="coiled-coil region" evidence="4">
    <location>
        <begin position="367"/>
        <end position="394"/>
    </location>
</feature>
<feature type="coiled-coil region" evidence="4">
    <location>
        <begin position="571"/>
        <end position="608"/>
    </location>
</feature>
<organism evidence="7 8">
    <name type="scientific">Tetradesmus obliquus</name>
    <name type="common">Green alga</name>
    <name type="synonym">Acutodesmus obliquus</name>
    <dbReference type="NCBI Taxonomy" id="3088"/>
    <lineage>
        <taxon>Eukaryota</taxon>
        <taxon>Viridiplantae</taxon>
        <taxon>Chlorophyta</taxon>
        <taxon>core chlorophytes</taxon>
        <taxon>Chlorophyceae</taxon>
        <taxon>CS clade</taxon>
        <taxon>Sphaeropleales</taxon>
        <taxon>Scenedesmaceae</taxon>
        <taxon>Tetradesmus</taxon>
    </lineage>
</organism>
<gene>
    <name evidence="7" type="ORF">BQ4739_LOCUS4375</name>
</gene>
<dbReference type="Pfam" id="PF03110">
    <property type="entry name" value="SBP"/>
    <property type="match status" value="1"/>
</dbReference>
<evidence type="ECO:0000256" key="4">
    <source>
        <dbReference type="SAM" id="Coils"/>
    </source>
</evidence>
<dbReference type="InterPro" id="IPR036893">
    <property type="entry name" value="SBP_sf"/>
</dbReference>
<feature type="region of interest" description="Disordered" evidence="5">
    <location>
        <begin position="153"/>
        <end position="181"/>
    </location>
</feature>
<reference evidence="7 8" key="1">
    <citation type="submission" date="2016-10" db="EMBL/GenBank/DDBJ databases">
        <authorList>
            <person name="Cai Z."/>
        </authorList>
    </citation>
    <scope>NUCLEOTIDE SEQUENCE [LARGE SCALE GENOMIC DNA]</scope>
</reference>
<feature type="region of interest" description="Disordered" evidence="5">
    <location>
        <begin position="1"/>
        <end position="59"/>
    </location>
</feature>
<accession>A0A383VF71</accession>
<dbReference type="PANTHER" id="PTHR31251:SF169">
    <property type="entry name" value="SQUAMOSA PROMOTER-BINDING-LIKE PROTEIN 8"/>
    <property type="match status" value="1"/>
</dbReference>
<keyword evidence="8" id="KW-1185">Reference proteome</keyword>
<keyword evidence="1" id="KW-0479">Metal-binding</keyword>
<dbReference type="InterPro" id="IPR004333">
    <property type="entry name" value="SBP_dom"/>
</dbReference>
<feature type="region of interest" description="Disordered" evidence="5">
    <location>
        <begin position="412"/>
        <end position="431"/>
    </location>
</feature>
<evidence type="ECO:0000313" key="8">
    <source>
        <dbReference type="Proteomes" id="UP000256970"/>
    </source>
</evidence>
<dbReference type="Gene3D" id="4.10.1100.10">
    <property type="entry name" value="Transcription factor, SBP-box domain"/>
    <property type="match status" value="1"/>
</dbReference>
<evidence type="ECO:0000259" key="6">
    <source>
        <dbReference type="PROSITE" id="PS51141"/>
    </source>
</evidence>
<keyword evidence="3" id="KW-0862">Zinc</keyword>
<feature type="domain" description="SBP-type" evidence="6">
    <location>
        <begin position="63"/>
        <end position="143"/>
    </location>
</feature>
<dbReference type="SUPFAM" id="SSF103612">
    <property type="entry name" value="SBT domain"/>
    <property type="match status" value="1"/>
</dbReference>
<evidence type="ECO:0000256" key="3">
    <source>
        <dbReference type="ARBA" id="ARBA00022833"/>
    </source>
</evidence>
<name>A0A383VF71_TETOB</name>
<dbReference type="GO" id="GO:0005634">
    <property type="term" value="C:nucleus"/>
    <property type="evidence" value="ECO:0007669"/>
    <property type="project" value="InterPro"/>
</dbReference>
<dbReference type="GO" id="GO:0008270">
    <property type="term" value="F:zinc ion binding"/>
    <property type="evidence" value="ECO:0007669"/>
    <property type="project" value="UniProtKB-KW"/>
</dbReference>
<dbReference type="PANTHER" id="PTHR31251">
    <property type="entry name" value="SQUAMOSA PROMOTER-BINDING-LIKE PROTEIN 4"/>
    <property type="match status" value="1"/>
</dbReference>
<dbReference type="AlphaFoldDB" id="A0A383VF71"/>
<proteinExistence type="predicted"/>
<feature type="coiled-coil region" evidence="4">
    <location>
        <begin position="766"/>
        <end position="800"/>
    </location>
</feature>
<protein>
    <recommendedName>
        <fullName evidence="6">SBP-type domain-containing protein</fullName>
    </recommendedName>
</protein>
<keyword evidence="4" id="KW-0175">Coiled coil</keyword>
<dbReference type="Proteomes" id="UP000256970">
    <property type="component" value="Unassembled WGS sequence"/>
</dbReference>